<feature type="compositionally biased region" description="Polar residues" evidence="1">
    <location>
        <begin position="285"/>
        <end position="301"/>
    </location>
</feature>
<comment type="caution">
    <text evidence="2">The sequence shown here is derived from an EMBL/GenBank/DDBJ whole genome shotgun (WGS) entry which is preliminary data.</text>
</comment>
<feature type="compositionally biased region" description="Acidic residues" evidence="1">
    <location>
        <begin position="477"/>
        <end position="489"/>
    </location>
</feature>
<name>A0A1Q9EPW1_SYMMI</name>
<feature type="region of interest" description="Disordered" evidence="1">
    <location>
        <begin position="73"/>
        <end position="129"/>
    </location>
</feature>
<feature type="region of interest" description="Disordered" evidence="1">
    <location>
        <begin position="962"/>
        <end position="997"/>
    </location>
</feature>
<reference evidence="2 3" key="1">
    <citation type="submission" date="2016-02" db="EMBL/GenBank/DDBJ databases">
        <title>Genome analysis of coral dinoflagellate symbionts highlights evolutionary adaptations to a symbiotic lifestyle.</title>
        <authorList>
            <person name="Aranda M."/>
            <person name="Li Y."/>
            <person name="Liew Y.J."/>
            <person name="Baumgarten S."/>
            <person name="Simakov O."/>
            <person name="Wilson M."/>
            <person name="Piel J."/>
            <person name="Ashoor H."/>
            <person name="Bougouffa S."/>
            <person name="Bajic V.B."/>
            <person name="Ryu T."/>
            <person name="Ravasi T."/>
            <person name="Bayer T."/>
            <person name="Micklem G."/>
            <person name="Kim H."/>
            <person name="Bhak J."/>
            <person name="Lajeunesse T.C."/>
            <person name="Voolstra C.R."/>
        </authorList>
    </citation>
    <scope>NUCLEOTIDE SEQUENCE [LARGE SCALE GENOMIC DNA]</scope>
    <source>
        <strain evidence="2 3">CCMP2467</strain>
    </source>
</reference>
<organism evidence="2 3">
    <name type="scientific">Symbiodinium microadriaticum</name>
    <name type="common">Dinoflagellate</name>
    <name type="synonym">Zooxanthella microadriatica</name>
    <dbReference type="NCBI Taxonomy" id="2951"/>
    <lineage>
        <taxon>Eukaryota</taxon>
        <taxon>Sar</taxon>
        <taxon>Alveolata</taxon>
        <taxon>Dinophyceae</taxon>
        <taxon>Suessiales</taxon>
        <taxon>Symbiodiniaceae</taxon>
        <taxon>Symbiodinium</taxon>
    </lineage>
</organism>
<sequence>MASPAAHKWLKNAVLANRGAAGHLALTPNDFLNRNDVINNAVIISAVIAFHGLRPSVDVLTDEVDAFFRSARPRGKPEISSNTAYFCDGKDDDVESDGADHSSDEEAESEPCSAEDLEVEPEGEDALKDPSRIDLTASSLNKLLPEEALTAPCSGKGRLSFSTPNTPEKLTMTSTAPAVRPASASEVADLADKQVLDQLLAEEEMLVQLQIMQELEQEEAKLAELVSALQLDSKTTQLSSPTYAASCVLVACPDVFDTVPFEFPEVVPETALATKLLGRKDSSWLQSEASEIETPENSTTEQPRRPALWVFPADEAGKGNYCGLSKADPDTGLLQPVPGAMPAHAPESPEPMDTGADAPKDCKTEQAELGSDGSEDCKTEQAELGSHSSEDCKTEQAEVGVRDPTHTAPIPAPAILKRLVQRMMKPKSPSGPTGDVAGVAGDVPRRDVAEVPQDAGVAVAAGWIRRRTMSAVSEDGSQPEDESMEEEMVAEPPLKRRAVAKRSPKAKAKAKAKGKSKTAPKAKCRGKPAVETDDEDATRYHGSPLAAKGKAKAEAAGPRKGSKPPAGKRKAETSDGSAAKRAKHGSRKDDAESDDAAMAAKRAKSRKSVAYHAARKAAKERGLSDEAAKEAYKIFIGIILLVLWSTNLPEVEPKYELFDLFAGRGQASKIWRRRGYSVASFDKSFAPEKRALDFLTVLHTVLCMCPEGVVLMGPCLGYPLLDDELWCSDPEENNLWTAPDGTKKFSGNKRMKVNVEAGQRDLYNQLVREDASLSEHRPSQAKAVPLLLETWLARPIMLHRFVWTRSMCLLAVFPSTVLGGTSPKGFEPLKPVPNQKFDKVYHQLNRYFRPNSKGVMKCSDLSMKMYKTKEGQQLREMLVKHGGFKELELQLKKFHKNTEKDATSGKWVTRHYLMEEKKYTKQMADNSFAWARRQGLLRTNEVHGMEEPRLVLEESFINERESGSVTELAGSHTVEDENDSFLAEEPASDSPAPAGESARLADALGGKGKQTVFPTLQKNESPISILPQFLQVLGRIGSQILQCLNRLNDSFTQLTDKEAEVLVDTEGTNLEAHKSSIMSLFVKCTKDDVTLNNYASPGSTSAKPKSKKAKKDKKPKKGGGSSRNDPQADPFDVSGVVDPELDEIARLGTGKGYSNSARNLHNFLHRKGKTLPVIISCVKLNIRRPKKGGGEFVTDYPLMYLSSWMKCILQSGGEFLLGGWTTDQPDNYKRMLSRFWERYQVVNADHAIYSEKSVEQRAFTIPVAVHGDEGMVERRPNQPAANMEESKQRQYPTGCGKAYDVALVSKWIQAELDAMRSAWHDVRGARSYGLDVGNLDIAF</sequence>
<feature type="compositionally biased region" description="Basic residues" evidence="1">
    <location>
        <begin position="1104"/>
        <end position="1117"/>
    </location>
</feature>
<dbReference type="EMBL" id="LSRX01000097">
    <property type="protein sequence ID" value="OLQ09421.1"/>
    <property type="molecule type" value="Genomic_DNA"/>
</dbReference>
<dbReference type="OrthoDB" id="432779at2759"/>
<feature type="compositionally biased region" description="Basic residues" evidence="1">
    <location>
        <begin position="495"/>
        <end position="526"/>
    </location>
</feature>
<proteinExistence type="predicted"/>
<keyword evidence="3" id="KW-1185">Reference proteome</keyword>
<feature type="region of interest" description="Disordered" evidence="1">
    <location>
        <begin position="285"/>
        <end position="305"/>
    </location>
</feature>
<protein>
    <submittedName>
        <fullName evidence="2">Uncharacterized protein</fullName>
    </submittedName>
</protein>
<feature type="compositionally biased region" description="Basic and acidic residues" evidence="1">
    <location>
        <begin position="388"/>
        <end position="405"/>
    </location>
</feature>
<feature type="region of interest" description="Disordered" evidence="1">
    <location>
        <begin position="470"/>
        <end position="603"/>
    </location>
</feature>
<evidence type="ECO:0000256" key="1">
    <source>
        <dbReference type="SAM" id="MobiDB-lite"/>
    </source>
</evidence>
<dbReference type="Proteomes" id="UP000186817">
    <property type="component" value="Unassembled WGS sequence"/>
</dbReference>
<feature type="compositionally biased region" description="Low complexity" evidence="1">
    <location>
        <begin position="983"/>
        <end position="997"/>
    </location>
</feature>
<feature type="region of interest" description="Disordered" evidence="1">
    <location>
        <begin position="328"/>
        <end position="412"/>
    </location>
</feature>
<evidence type="ECO:0000313" key="2">
    <source>
        <dbReference type="EMBL" id="OLQ09421.1"/>
    </source>
</evidence>
<feature type="compositionally biased region" description="Acidic residues" evidence="1">
    <location>
        <begin position="105"/>
        <end position="124"/>
    </location>
</feature>
<evidence type="ECO:0000313" key="3">
    <source>
        <dbReference type="Proteomes" id="UP000186817"/>
    </source>
</evidence>
<feature type="region of interest" description="Disordered" evidence="1">
    <location>
        <begin position="1093"/>
        <end position="1134"/>
    </location>
</feature>
<gene>
    <name evidence="2" type="ORF">AK812_SmicGene6944</name>
</gene>
<accession>A0A1Q9EPW1</accession>